<reference evidence="5" key="2">
    <citation type="submission" date="2023-06" db="EMBL/GenBank/DDBJ databases">
        <authorList>
            <consortium name="Lawrence Berkeley National Laboratory"/>
            <person name="Haridas S."/>
            <person name="Hensen N."/>
            <person name="Bonometti L."/>
            <person name="Westerberg I."/>
            <person name="Brannstrom I.O."/>
            <person name="Guillou S."/>
            <person name="Cros-Aarteil S."/>
            <person name="Calhoun S."/>
            <person name="Kuo A."/>
            <person name="Mondo S."/>
            <person name="Pangilinan J."/>
            <person name="Riley R."/>
            <person name="Labutti K."/>
            <person name="Andreopoulos B."/>
            <person name="Lipzen A."/>
            <person name="Chen C."/>
            <person name="Yanf M."/>
            <person name="Daum C."/>
            <person name="Ng V."/>
            <person name="Clum A."/>
            <person name="Steindorff A."/>
            <person name="Ohm R."/>
            <person name="Martin F."/>
            <person name="Silar P."/>
            <person name="Natvig D."/>
            <person name="Lalanne C."/>
            <person name="Gautier V."/>
            <person name="Ament-Velasquez S.L."/>
            <person name="Kruys A."/>
            <person name="Hutchinson M.I."/>
            <person name="Powell A.J."/>
            <person name="Barry K."/>
            <person name="Miller A.N."/>
            <person name="Grigoriev I.V."/>
            <person name="Debuchy R."/>
            <person name="Gladieux P."/>
            <person name="Thoren M.H."/>
            <person name="Johannesson H."/>
        </authorList>
    </citation>
    <scope>NUCLEOTIDE SEQUENCE</scope>
    <source>
        <strain evidence="5">CBS 958.72</strain>
    </source>
</reference>
<proteinExistence type="inferred from homology"/>
<gene>
    <name evidence="5" type="ORF">B0T24DRAFT_653624</name>
</gene>
<evidence type="ECO:0000259" key="4">
    <source>
        <dbReference type="Pfam" id="PF05368"/>
    </source>
</evidence>
<protein>
    <recommendedName>
        <fullName evidence="4">NmrA-like domain-containing protein</fullName>
    </recommendedName>
</protein>
<dbReference type="Pfam" id="PF05368">
    <property type="entry name" value="NmrA"/>
    <property type="match status" value="1"/>
</dbReference>
<dbReference type="AlphaFoldDB" id="A0AAE0NJK8"/>
<comment type="similarity">
    <text evidence="1">Belongs to the NmrA-type oxidoreductase family. Isoflavone reductase subfamily.</text>
</comment>
<dbReference type="PANTHER" id="PTHR47706">
    <property type="entry name" value="NMRA-LIKE FAMILY PROTEIN"/>
    <property type="match status" value="1"/>
</dbReference>
<evidence type="ECO:0000256" key="2">
    <source>
        <dbReference type="ARBA" id="ARBA00022857"/>
    </source>
</evidence>
<dbReference type="SUPFAM" id="SSF51735">
    <property type="entry name" value="NAD(P)-binding Rossmann-fold domains"/>
    <property type="match status" value="1"/>
</dbReference>
<keyword evidence="6" id="KW-1185">Reference proteome</keyword>
<dbReference type="EMBL" id="JAULSN010000001">
    <property type="protein sequence ID" value="KAK3382604.1"/>
    <property type="molecule type" value="Genomic_DNA"/>
</dbReference>
<comment type="caution">
    <text evidence="5">The sequence shown here is derived from an EMBL/GenBank/DDBJ whole genome shotgun (WGS) entry which is preliminary data.</text>
</comment>
<evidence type="ECO:0000313" key="5">
    <source>
        <dbReference type="EMBL" id="KAK3382604.1"/>
    </source>
</evidence>
<dbReference type="PANTHER" id="PTHR47706:SF4">
    <property type="entry name" value="NMRA-LIKE DOMAIN-CONTAINING PROTEIN"/>
    <property type="match status" value="1"/>
</dbReference>
<dbReference type="Gene3D" id="3.40.50.720">
    <property type="entry name" value="NAD(P)-binding Rossmann-like Domain"/>
    <property type="match status" value="1"/>
</dbReference>
<feature type="domain" description="NmrA-like" evidence="4">
    <location>
        <begin position="3"/>
        <end position="268"/>
    </location>
</feature>
<evidence type="ECO:0000256" key="3">
    <source>
        <dbReference type="ARBA" id="ARBA00023002"/>
    </source>
</evidence>
<evidence type="ECO:0000313" key="6">
    <source>
        <dbReference type="Proteomes" id="UP001287356"/>
    </source>
</evidence>
<dbReference type="InterPro" id="IPR036291">
    <property type="entry name" value="NAD(P)-bd_dom_sf"/>
</dbReference>
<dbReference type="InterPro" id="IPR051609">
    <property type="entry name" value="NmrA/Isoflavone_reductase-like"/>
</dbReference>
<accession>A0AAE0NJK8</accession>
<dbReference type="InterPro" id="IPR008030">
    <property type="entry name" value="NmrA-like"/>
</dbReference>
<reference evidence="5" key="1">
    <citation type="journal article" date="2023" name="Mol. Phylogenet. Evol.">
        <title>Genome-scale phylogeny and comparative genomics of the fungal order Sordariales.</title>
        <authorList>
            <person name="Hensen N."/>
            <person name="Bonometti L."/>
            <person name="Westerberg I."/>
            <person name="Brannstrom I.O."/>
            <person name="Guillou S."/>
            <person name="Cros-Aarteil S."/>
            <person name="Calhoun S."/>
            <person name="Haridas S."/>
            <person name="Kuo A."/>
            <person name="Mondo S."/>
            <person name="Pangilinan J."/>
            <person name="Riley R."/>
            <person name="LaButti K."/>
            <person name="Andreopoulos B."/>
            <person name="Lipzen A."/>
            <person name="Chen C."/>
            <person name="Yan M."/>
            <person name="Daum C."/>
            <person name="Ng V."/>
            <person name="Clum A."/>
            <person name="Steindorff A."/>
            <person name="Ohm R.A."/>
            <person name="Martin F."/>
            <person name="Silar P."/>
            <person name="Natvig D.O."/>
            <person name="Lalanne C."/>
            <person name="Gautier V."/>
            <person name="Ament-Velasquez S.L."/>
            <person name="Kruys A."/>
            <person name="Hutchinson M.I."/>
            <person name="Powell A.J."/>
            <person name="Barry K."/>
            <person name="Miller A.N."/>
            <person name="Grigoriev I.V."/>
            <person name="Debuchy R."/>
            <person name="Gladieux P."/>
            <person name="Hiltunen Thoren M."/>
            <person name="Johannesson H."/>
        </authorList>
    </citation>
    <scope>NUCLEOTIDE SEQUENCE</scope>
    <source>
        <strain evidence="5">CBS 958.72</strain>
    </source>
</reference>
<keyword evidence="3" id="KW-0560">Oxidoreductase</keyword>
<dbReference type="GO" id="GO:0016491">
    <property type="term" value="F:oxidoreductase activity"/>
    <property type="evidence" value="ECO:0007669"/>
    <property type="project" value="UniProtKB-KW"/>
</dbReference>
<organism evidence="5 6">
    <name type="scientific">Lasiosphaeria ovina</name>
    <dbReference type="NCBI Taxonomy" id="92902"/>
    <lineage>
        <taxon>Eukaryota</taxon>
        <taxon>Fungi</taxon>
        <taxon>Dikarya</taxon>
        <taxon>Ascomycota</taxon>
        <taxon>Pezizomycotina</taxon>
        <taxon>Sordariomycetes</taxon>
        <taxon>Sordariomycetidae</taxon>
        <taxon>Sordariales</taxon>
        <taxon>Lasiosphaeriaceae</taxon>
        <taxon>Lasiosphaeria</taxon>
    </lineage>
</organism>
<sequence>MVKIALAGGTSEVGHEILDALVATGKHDITLLSRQNTTPEDAVDGTTWVKVDYQDHQTLVHALQGVHTVLSFVDAPRDQDGAAQKALIDAAVAAGVKRFAPSVADSLQAPPHYLRELNKDKKVLEYSLFQCGLFLNYLGYPHKTTKHMALFESCLDLEHRRDIVFEGYDQPGTAAGRISLVTVQDLAAIMARTVESDGEWPRVGGLHANATTLAELLALVKKIKGKPFQVETLKLDDLRAMHITSSRVPMVPHRSVPPGMVERFSRMFLSNIFLKISAADGGWGVSDEWNSIFPDHEFTSIEAFLTEVCAGKE</sequence>
<dbReference type="Proteomes" id="UP001287356">
    <property type="component" value="Unassembled WGS sequence"/>
</dbReference>
<evidence type="ECO:0000256" key="1">
    <source>
        <dbReference type="ARBA" id="ARBA00005725"/>
    </source>
</evidence>
<name>A0AAE0NJK8_9PEZI</name>
<keyword evidence="2" id="KW-0521">NADP</keyword>